<evidence type="ECO:0000256" key="1">
    <source>
        <dbReference type="ARBA" id="ARBA00007534"/>
    </source>
</evidence>
<dbReference type="AlphaFoldDB" id="A0A2U1FBD4"/>
<organism evidence="5 6">
    <name type="scientific">Actinomycetospora cinnamomea</name>
    <dbReference type="NCBI Taxonomy" id="663609"/>
    <lineage>
        <taxon>Bacteria</taxon>
        <taxon>Bacillati</taxon>
        <taxon>Actinomycetota</taxon>
        <taxon>Actinomycetes</taxon>
        <taxon>Pseudonocardiales</taxon>
        <taxon>Pseudonocardiaceae</taxon>
        <taxon>Actinomycetospora</taxon>
    </lineage>
</organism>
<evidence type="ECO:0000313" key="5">
    <source>
        <dbReference type="EMBL" id="PVZ09474.1"/>
    </source>
</evidence>
<keyword evidence="6" id="KW-1185">Reference proteome</keyword>
<keyword evidence="4" id="KW-1015">Disulfide bond</keyword>
<dbReference type="Gene3D" id="3.40.50.1820">
    <property type="entry name" value="alpha/beta hydrolase"/>
    <property type="match status" value="1"/>
</dbReference>
<dbReference type="Proteomes" id="UP000245639">
    <property type="component" value="Unassembled WGS sequence"/>
</dbReference>
<gene>
    <name evidence="5" type="ORF">C8D89_106135</name>
</gene>
<name>A0A2U1FBD4_9PSEU</name>
<evidence type="ECO:0000256" key="2">
    <source>
        <dbReference type="ARBA" id="ARBA00022487"/>
    </source>
</evidence>
<dbReference type="PANTHER" id="PTHR33630">
    <property type="entry name" value="CUTINASE RV1984C-RELATED-RELATED"/>
    <property type="match status" value="1"/>
</dbReference>
<comment type="similarity">
    <text evidence="1">Belongs to the cutinase family.</text>
</comment>
<dbReference type="PANTHER" id="PTHR33630:SF9">
    <property type="entry name" value="CUTINASE 4"/>
    <property type="match status" value="1"/>
</dbReference>
<evidence type="ECO:0000313" key="6">
    <source>
        <dbReference type="Proteomes" id="UP000245639"/>
    </source>
</evidence>
<sequence>MRHDVPVPRVLLVLLLVLGTGVVTAPAASAMASVPACPTVALFAVPGTNETRADADPARAVGLLASLTNPLAARWGDALSVRYVPYPASLDRPVLYPLSVLRGTDRLAHDAADLAARCPDTTITMIGFSQGADVVGDVVHRASRGTIGLPPERIAGAVMLGSPRRDPDAANLVEAPGRGVLGPRPTRELEVYDGRVYEACAPGDPICATETLDWRVFRDGWASGAHRSYPMLPVAPGGLPLFTVLERGVDALVMRGTVTPIVAAGP</sequence>
<dbReference type="Pfam" id="PF01083">
    <property type="entry name" value="Cutinase"/>
    <property type="match status" value="1"/>
</dbReference>
<comment type="caution">
    <text evidence="5">The sequence shown here is derived from an EMBL/GenBank/DDBJ whole genome shotgun (WGS) entry which is preliminary data.</text>
</comment>
<evidence type="ECO:0000256" key="4">
    <source>
        <dbReference type="ARBA" id="ARBA00023157"/>
    </source>
</evidence>
<dbReference type="EMBL" id="QEKW01000006">
    <property type="protein sequence ID" value="PVZ09474.1"/>
    <property type="molecule type" value="Genomic_DNA"/>
</dbReference>
<keyword evidence="2" id="KW-0719">Serine esterase</keyword>
<evidence type="ECO:0000256" key="3">
    <source>
        <dbReference type="ARBA" id="ARBA00022801"/>
    </source>
</evidence>
<dbReference type="InterPro" id="IPR029058">
    <property type="entry name" value="AB_hydrolase_fold"/>
</dbReference>
<protein>
    <recommendedName>
        <fullName evidence="7">Cutinase</fullName>
    </recommendedName>
</protein>
<accession>A0A2U1FBD4</accession>
<dbReference type="SMART" id="SM01110">
    <property type="entry name" value="Cutinase"/>
    <property type="match status" value="1"/>
</dbReference>
<keyword evidence="3" id="KW-0378">Hydrolase</keyword>
<dbReference type="GO" id="GO:0052689">
    <property type="term" value="F:carboxylic ester hydrolase activity"/>
    <property type="evidence" value="ECO:0007669"/>
    <property type="project" value="UniProtKB-KW"/>
</dbReference>
<evidence type="ECO:0008006" key="7">
    <source>
        <dbReference type="Google" id="ProtNLM"/>
    </source>
</evidence>
<dbReference type="SUPFAM" id="SSF53474">
    <property type="entry name" value="alpha/beta-Hydrolases"/>
    <property type="match status" value="1"/>
</dbReference>
<dbReference type="InterPro" id="IPR000675">
    <property type="entry name" value="Cutinase/axe"/>
</dbReference>
<proteinExistence type="inferred from homology"/>
<reference evidence="5 6" key="1">
    <citation type="submission" date="2018-04" db="EMBL/GenBank/DDBJ databases">
        <title>Genomic Encyclopedia of Type Strains, Phase IV (KMG-IV): sequencing the most valuable type-strain genomes for metagenomic binning, comparative biology and taxonomic classification.</title>
        <authorList>
            <person name="Goeker M."/>
        </authorList>
    </citation>
    <scope>NUCLEOTIDE SEQUENCE [LARGE SCALE GENOMIC DNA]</scope>
    <source>
        <strain evidence="5 6">DSM 45771</strain>
    </source>
</reference>